<dbReference type="AlphaFoldDB" id="A0ABD1QGY6"/>
<name>A0ABD1QGY6_9LAMI</name>
<accession>A0ABD1QGY6</accession>
<protein>
    <recommendedName>
        <fullName evidence="1">Transposase (putative) gypsy type domain-containing protein</fullName>
    </recommendedName>
</protein>
<proteinExistence type="predicted"/>
<gene>
    <name evidence="2" type="ORF">Adt_36211</name>
</gene>
<evidence type="ECO:0000259" key="1">
    <source>
        <dbReference type="Pfam" id="PF04195"/>
    </source>
</evidence>
<reference evidence="3" key="1">
    <citation type="submission" date="2024-07" db="EMBL/GenBank/DDBJ databases">
        <title>Two chromosome-level genome assemblies of Korean endemic species Abeliophyllum distichum and Forsythia ovata (Oleaceae).</title>
        <authorList>
            <person name="Jang H."/>
        </authorList>
    </citation>
    <scope>NUCLEOTIDE SEQUENCE [LARGE SCALE GENOMIC DNA]</scope>
</reference>
<sequence>MRLPLHPMFRRILRAYGLDPTQLGPNGWSQMVGGMYLLFRHFFGLEMPLHVFQTVYQPRKLPKKKDREEEAGVVLFLSLRVSQALSDRLSLFRKTVEGVVVLSVWETSSSNARSFIEVEPKVLVPCSTEDTSQRKVIENLSWEGNRAEVAAHDVVEIEDLGAPEREAPLKRKMKSGASGS</sequence>
<dbReference type="EMBL" id="JBFOLK010000011">
    <property type="protein sequence ID" value="KAL2475475.1"/>
    <property type="molecule type" value="Genomic_DNA"/>
</dbReference>
<dbReference type="Proteomes" id="UP001604336">
    <property type="component" value="Unassembled WGS sequence"/>
</dbReference>
<dbReference type="Pfam" id="PF04195">
    <property type="entry name" value="Transposase_28"/>
    <property type="match status" value="1"/>
</dbReference>
<evidence type="ECO:0000313" key="3">
    <source>
        <dbReference type="Proteomes" id="UP001604336"/>
    </source>
</evidence>
<feature type="domain" description="Transposase (putative) gypsy type" evidence="1">
    <location>
        <begin position="1"/>
        <end position="57"/>
    </location>
</feature>
<organism evidence="2 3">
    <name type="scientific">Abeliophyllum distichum</name>
    <dbReference type="NCBI Taxonomy" id="126358"/>
    <lineage>
        <taxon>Eukaryota</taxon>
        <taxon>Viridiplantae</taxon>
        <taxon>Streptophyta</taxon>
        <taxon>Embryophyta</taxon>
        <taxon>Tracheophyta</taxon>
        <taxon>Spermatophyta</taxon>
        <taxon>Magnoliopsida</taxon>
        <taxon>eudicotyledons</taxon>
        <taxon>Gunneridae</taxon>
        <taxon>Pentapetalae</taxon>
        <taxon>asterids</taxon>
        <taxon>lamiids</taxon>
        <taxon>Lamiales</taxon>
        <taxon>Oleaceae</taxon>
        <taxon>Forsythieae</taxon>
        <taxon>Abeliophyllum</taxon>
    </lineage>
</organism>
<comment type="caution">
    <text evidence="2">The sequence shown here is derived from an EMBL/GenBank/DDBJ whole genome shotgun (WGS) entry which is preliminary data.</text>
</comment>
<dbReference type="InterPro" id="IPR007321">
    <property type="entry name" value="Transposase_28"/>
</dbReference>
<evidence type="ECO:0000313" key="2">
    <source>
        <dbReference type="EMBL" id="KAL2475475.1"/>
    </source>
</evidence>
<keyword evidence="3" id="KW-1185">Reference proteome</keyword>